<dbReference type="AlphaFoldDB" id="H8KPR9"/>
<dbReference type="STRING" id="929556.Solca_0852"/>
<dbReference type="HOGENOM" id="CLU_2810147_0_0_10"/>
<gene>
    <name evidence="1" type="ordered locus">Solca_0852</name>
</gene>
<reference evidence="1" key="1">
    <citation type="submission" date="2012-02" db="EMBL/GenBank/DDBJ databases">
        <title>The complete genome of Solitalea canadensis DSM 3403.</title>
        <authorList>
            <consortium name="US DOE Joint Genome Institute (JGI-PGF)"/>
            <person name="Lucas S."/>
            <person name="Copeland A."/>
            <person name="Lapidus A."/>
            <person name="Glavina del Rio T."/>
            <person name="Dalin E."/>
            <person name="Tice H."/>
            <person name="Bruce D."/>
            <person name="Goodwin L."/>
            <person name="Pitluck S."/>
            <person name="Peters L."/>
            <person name="Ovchinnikova G."/>
            <person name="Lu M."/>
            <person name="Kyrpides N."/>
            <person name="Mavromatis K."/>
            <person name="Ivanova N."/>
            <person name="Brettin T."/>
            <person name="Detter J.C."/>
            <person name="Han C."/>
            <person name="Larimer F."/>
            <person name="Land M."/>
            <person name="Hauser L."/>
            <person name="Markowitz V."/>
            <person name="Cheng J.-F."/>
            <person name="Hugenholtz P."/>
            <person name="Woyke T."/>
            <person name="Wu D."/>
            <person name="Spring S."/>
            <person name="Schroeder M."/>
            <person name="Kopitz M."/>
            <person name="Brambilla E."/>
            <person name="Klenk H.-P."/>
            <person name="Eisen J.A."/>
        </authorList>
    </citation>
    <scope>NUCLEOTIDE SEQUENCE</scope>
    <source>
        <strain evidence="1">DSM 3403</strain>
    </source>
</reference>
<organism evidence="1 2">
    <name type="scientific">Solitalea canadensis (strain ATCC 29591 / DSM 3403 / JCM 21819 / LMG 8368 / NBRC 15130 / NCIMB 12057 / USAM 9D)</name>
    <name type="common">Flexibacter canadensis</name>
    <dbReference type="NCBI Taxonomy" id="929556"/>
    <lineage>
        <taxon>Bacteria</taxon>
        <taxon>Pseudomonadati</taxon>
        <taxon>Bacteroidota</taxon>
        <taxon>Sphingobacteriia</taxon>
        <taxon>Sphingobacteriales</taxon>
        <taxon>Sphingobacteriaceae</taxon>
        <taxon>Solitalea</taxon>
    </lineage>
</organism>
<dbReference type="EMBL" id="CP003349">
    <property type="protein sequence ID" value="AFD05967.1"/>
    <property type="molecule type" value="Genomic_DNA"/>
</dbReference>
<proteinExistence type="predicted"/>
<protein>
    <submittedName>
        <fullName evidence="1">Uncharacterized protein</fullName>
    </submittedName>
</protein>
<keyword evidence="2" id="KW-1185">Reference proteome</keyword>
<evidence type="ECO:0000313" key="2">
    <source>
        <dbReference type="Proteomes" id="UP000007590"/>
    </source>
</evidence>
<dbReference type="Proteomes" id="UP000007590">
    <property type="component" value="Chromosome"/>
</dbReference>
<name>H8KPR9_SOLCM</name>
<dbReference type="KEGG" id="scn:Solca_0852"/>
<sequence>MKIELPEPLKEKFRIEGATTNRYFVPGVGQVNLNELTEYDAEQLVNANFAHLKRVEVKAVKVAGKSE</sequence>
<accession>H8KPR9</accession>
<dbReference type="RefSeq" id="WP_014679195.1">
    <property type="nucleotide sequence ID" value="NC_017770.1"/>
</dbReference>
<evidence type="ECO:0000313" key="1">
    <source>
        <dbReference type="EMBL" id="AFD05967.1"/>
    </source>
</evidence>